<accession>A0AAV7W7L0</accession>
<evidence type="ECO:0000313" key="4">
    <source>
        <dbReference type="Proteomes" id="UP001066276"/>
    </source>
</evidence>
<feature type="compositionally biased region" description="Acidic residues" evidence="1">
    <location>
        <begin position="188"/>
        <end position="200"/>
    </location>
</feature>
<feature type="region of interest" description="Disordered" evidence="1">
    <location>
        <begin position="185"/>
        <end position="204"/>
    </location>
</feature>
<feature type="transmembrane region" description="Helical" evidence="2">
    <location>
        <begin position="14"/>
        <end position="37"/>
    </location>
</feature>
<protein>
    <submittedName>
        <fullName evidence="3">Uncharacterized protein</fullName>
    </submittedName>
</protein>
<evidence type="ECO:0000256" key="1">
    <source>
        <dbReference type="SAM" id="MobiDB-lite"/>
    </source>
</evidence>
<keyword evidence="2" id="KW-0472">Membrane</keyword>
<dbReference type="EMBL" id="JANPWB010000002">
    <property type="protein sequence ID" value="KAJ1208870.1"/>
    <property type="molecule type" value="Genomic_DNA"/>
</dbReference>
<sequence length="212" mass="21825">MIAMSAVVALSEHVAGLVVVLATVYVADVLAVVHVSAPVEGHSRTSLTASDGCPLGMMLGTVAEAADMQVAVLVAVLVAVQVAVSTAVQEPLLAGRCGFSLRDVGTFFTLAGGEMACSLAWLGGTLADLMGGALDETGVAGTTVPGDLVAEVLGRDLESLALGERRGEVPFLQEDGPDVGLRAAVEPADSEEEEAEEEDVDNRNNIIMQYFQ</sequence>
<comment type="caution">
    <text evidence="3">The sequence shown here is derived from an EMBL/GenBank/DDBJ whole genome shotgun (WGS) entry which is preliminary data.</text>
</comment>
<evidence type="ECO:0000313" key="3">
    <source>
        <dbReference type="EMBL" id="KAJ1208870.1"/>
    </source>
</evidence>
<keyword evidence="2" id="KW-1133">Transmembrane helix</keyword>
<dbReference type="Proteomes" id="UP001066276">
    <property type="component" value="Chromosome 1_2"/>
</dbReference>
<proteinExistence type="predicted"/>
<dbReference type="AlphaFoldDB" id="A0AAV7W7L0"/>
<keyword evidence="4" id="KW-1185">Reference proteome</keyword>
<evidence type="ECO:0000256" key="2">
    <source>
        <dbReference type="SAM" id="Phobius"/>
    </source>
</evidence>
<reference evidence="3" key="1">
    <citation type="journal article" date="2022" name="bioRxiv">
        <title>Sequencing and chromosome-scale assembly of the giantPleurodeles waltlgenome.</title>
        <authorList>
            <person name="Brown T."/>
            <person name="Elewa A."/>
            <person name="Iarovenko S."/>
            <person name="Subramanian E."/>
            <person name="Araus A.J."/>
            <person name="Petzold A."/>
            <person name="Susuki M."/>
            <person name="Suzuki K.-i.T."/>
            <person name="Hayashi T."/>
            <person name="Toyoda A."/>
            <person name="Oliveira C."/>
            <person name="Osipova E."/>
            <person name="Leigh N.D."/>
            <person name="Simon A."/>
            <person name="Yun M.H."/>
        </authorList>
    </citation>
    <scope>NUCLEOTIDE SEQUENCE</scope>
    <source>
        <strain evidence="3">20211129_DDA</strain>
        <tissue evidence="3">Liver</tissue>
    </source>
</reference>
<keyword evidence="2" id="KW-0812">Transmembrane</keyword>
<gene>
    <name evidence="3" type="ORF">NDU88_004253</name>
</gene>
<organism evidence="3 4">
    <name type="scientific">Pleurodeles waltl</name>
    <name type="common">Iberian ribbed newt</name>
    <dbReference type="NCBI Taxonomy" id="8319"/>
    <lineage>
        <taxon>Eukaryota</taxon>
        <taxon>Metazoa</taxon>
        <taxon>Chordata</taxon>
        <taxon>Craniata</taxon>
        <taxon>Vertebrata</taxon>
        <taxon>Euteleostomi</taxon>
        <taxon>Amphibia</taxon>
        <taxon>Batrachia</taxon>
        <taxon>Caudata</taxon>
        <taxon>Salamandroidea</taxon>
        <taxon>Salamandridae</taxon>
        <taxon>Pleurodelinae</taxon>
        <taxon>Pleurodeles</taxon>
    </lineage>
</organism>
<name>A0AAV7W7L0_PLEWA</name>